<keyword evidence="1" id="KW-0812">Transmembrane</keyword>
<name>A0A9E8S9Y0_9MICO</name>
<feature type="transmembrane region" description="Helical" evidence="1">
    <location>
        <begin position="50"/>
        <end position="70"/>
    </location>
</feature>
<reference evidence="2" key="1">
    <citation type="submission" date="2022-11" db="EMBL/GenBank/DDBJ databases">
        <title>Description of Microcella daejonensis nov. sp, isolated from riverside soil.</title>
        <authorList>
            <person name="Molina K.M."/>
            <person name="Kim S.B."/>
        </authorList>
    </citation>
    <scope>NUCLEOTIDE SEQUENCE</scope>
    <source>
        <strain evidence="2">MMS21-STM12</strain>
    </source>
</reference>
<feature type="transmembrane region" description="Helical" evidence="1">
    <location>
        <begin position="76"/>
        <end position="99"/>
    </location>
</feature>
<dbReference type="AlphaFoldDB" id="A0A9E8S9Y0"/>
<sequence>MTAADLAPAIAAGVMALVLAALAVLQVLVAAGRPYGRLVWGGQHETLPRTLRIGSVISVGLYAAMALVAIARAGAFGMPGTGILVAAWVLVGYFALGILMNGISRSRPERAVMTPVCAVLAACSLVLALN</sequence>
<accession>A0A9E8S9Y0</accession>
<dbReference type="Proteomes" id="UP001164706">
    <property type="component" value="Chromosome"/>
</dbReference>
<keyword evidence="1" id="KW-1133">Transmembrane helix</keyword>
<evidence type="ECO:0000313" key="3">
    <source>
        <dbReference type="Proteomes" id="UP001164706"/>
    </source>
</evidence>
<gene>
    <name evidence="2" type="ORF">OVN18_05750</name>
</gene>
<protein>
    <submittedName>
        <fullName evidence="2">Uncharacterized protein</fullName>
    </submittedName>
</protein>
<proteinExistence type="predicted"/>
<feature type="transmembrane region" description="Helical" evidence="1">
    <location>
        <begin position="111"/>
        <end position="129"/>
    </location>
</feature>
<organism evidence="2 3">
    <name type="scientific">Microcella daejeonensis</name>
    <dbReference type="NCBI Taxonomy" id="2994971"/>
    <lineage>
        <taxon>Bacteria</taxon>
        <taxon>Bacillati</taxon>
        <taxon>Actinomycetota</taxon>
        <taxon>Actinomycetes</taxon>
        <taxon>Micrococcales</taxon>
        <taxon>Microbacteriaceae</taxon>
        <taxon>Microcella</taxon>
    </lineage>
</organism>
<keyword evidence="1" id="KW-0472">Membrane</keyword>
<evidence type="ECO:0000256" key="1">
    <source>
        <dbReference type="SAM" id="Phobius"/>
    </source>
</evidence>
<evidence type="ECO:0000313" key="2">
    <source>
        <dbReference type="EMBL" id="WAB82504.1"/>
    </source>
</evidence>
<dbReference type="EMBL" id="CP113089">
    <property type="protein sequence ID" value="WAB82504.1"/>
    <property type="molecule type" value="Genomic_DNA"/>
</dbReference>
<dbReference type="KEGG" id="mdb:OVN18_05750"/>
<keyword evidence="3" id="KW-1185">Reference proteome</keyword>
<dbReference type="RefSeq" id="WP_267782586.1">
    <property type="nucleotide sequence ID" value="NZ_CP113089.1"/>
</dbReference>
<feature type="transmembrane region" description="Helical" evidence="1">
    <location>
        <begin position="6"/>
        <end position="29"/>
    </location>
</feature>